<evidence type="ECO:0000259" key="7">
    <source>
        <dbReference type="Pfam" id="PF03799"/>
    </source>
</evidence>
<keyword evidence="2" id="KW-0997">Cell inner membrane</keyword>
<feature type="non-terminal residue" evidence="8">
    <location>
        <position position="1"/>
    </location>
</feature>
<keyword evidence="5" id="KW-1133">Transmembrane helix</keyword>
<dbReference type="InterPro" id="IPR026579">
    <property type="entry name" value="FtsQ"/>
</dbReference>
<protein>
    <recommendedName>
        <fullName evidence="7">Cell division protein FtsQ/DivIB C-terminal domain-containing protein</fullName>
    </recommendedName>
</protein>
<gene>
    <name evidence="8" type="ORF">METZ01_LOCUS310668</name>
</gene>
<evidence type="ECO:0000256" key="1">
    <source>
        <dbReference type="ARBA" id="ARBA00022475"/>
    </source>
</evidence>
<evidence type="ECO:0000256" key="4">
    <source>
        <dbReference type="ARBA" id="ARBA00022692"/>
    </source>
</evidence>
<accession>A0A382N9E3</accession>
<dbReference type="PANTHER" id="PTHR35851">
    <property type="entry name" value="CELL DIVISION PROTEIN FTSQ"/>
    <property type="match status" value="1"/>
</dbReference>
<dbReference type="Gene3D" id="3.40.50.11690">
    <property type="entry name" value="Cell division protein FtsQ/DivIB"/>
    <property type="match status" value="1"/>
</dbReference>
<feature type="domain" description="Cell division protein FtsQ/DivIB C-terminal" evidence="7">
    <location>
        <begin position="16"/>
        <end position="129"/>
    </location>
</feature>
<evidence type="ECO:0000313" key="8">
    <source>
        <dbReference type="EMBL" id="SVC57814.1"/>
    </source>
</evidence>
<dbReference type="AlphaFoldDB" id="A0A382N9E3"/>
<dbReference type="GO" id="GO:0090529">
    <property type="term" value="P:cell septum assembly"/>
    <property type="evidence" value="ECO:0007669"/>
    <property type="project" value="InterPro"/>
</dbReference>
<keyword evidence="1" id="KW-1003">Cell membrane</keyword>
<sequence length="164" mass="18300">WPRGVSIEVVPETVVAYWNDDGFINADGEMLVTDLLVGGDLPGLYGPDGTEQEVMARFQELGGILASHGIEIRNLRRTNLGSWTIETRNRITIILGKEDLKARIDRFLAINALLQNKGETKRVNRMDARYINGVAVQFEDELNLGSALGDARNDIYESVRVRSL</sequence>
<dbReference type="InterPro" id="IPR005548">
    <property type="entry name" value="Cell_div_FtsQ/DivIB_C"/>
</dbReference>
<keyword evidence="3" id="KW-0132">Cell division</keyword>
<evidence type="ECO:0000256" key="6">
    <source>
        <dbReference type="ARBA" id="ARBA00023306"/>
    </source>
</evidence>
<dbReference type="PANTHER" id="PTHR35851:SF1">
    <property type="entry name" value="CELL DIVISION PROTEIN FTSQ"/>
    <property type="match status" value="1"/>
</dbReference>
<dbReference type="EMBL" id="UINC01098928">
    <property type="protein sequence ID" value="SVC57814.1"/>
    <property type="molecule type" value="Genomic_DNA"/>
</dbReference>
<reference evidence="8" key="1">
    <citation type="submission" date="2018-05" db="EMBL/GenBank/DDBJ databases">
        <authorList>
            <person name="Lanie J.A."/>
            <person name="Ng W.-L."/>
            <person name="Kazmierczak K.M."/>
            <person name="Andrzejewski T.M."/>
            <person name="Davidsen T.M."/>
            <person name="Wayne K.J."/>
            <person name="Tettelin H."/>
            <person name="Glass J.I."/>
            <person name="Rusch D."/>
            <person name="Podicherti R."/>
            <person name="Tsui H.-C.T."/>
            <person name="Winkler M.E."/>
        </authorList>
    </citation>
    <scope>NUCLEOTIDE SEQUENCE</scope>
</reference>
<name>A0A382N9E3_9ZZZZ</name>
<dbReference type="InterPro" id="IPR045335">
    <property type="entry name" value="FtsQ_C_sf"/>
</dbReference>
<organism evidence="8">
    <name type="scientific">marine metagenome</name>
    <dbReference type="NCBI Taxonomy" id="408172"/>
    <lineage>
        <taxon>unclassified sequences</taxon>
        <taxon>metagenomes</taxon>
        <taxon>ecological metagenomes</taxon>
    </lineage>
</organism>
<evidence type="ECO:0000256" key="2">
    <source>
        <dbReference type="ARBA" id="ARBA00022519"/>
    </source>
</evidence>
<evidence type="ECO:0000256" key="3">
    <source>
        <dbReference type="ARBA" id="ARBA00022618"/>
    </source>
</evidence>
<keyword evidence="4" id="KW-0812">Transmembrane</keyword>
<dbReference type="Pfam" id="PF03799">
    <property type="entry name" value="FtsQ_DivIB_C"/>
    <property type="match status" value="1"/>
</dbReference>
<proteinExistence type="predicted"/>
<keyword evidence="6" id="KW-0131">Cell cycle</keyword>
<evidence type="ECO:0000256" key="5">
    <source>
        <dbReference type="ARBA" id="ARBA00022989"/>
    </source>
</evidence>
<keyword evidence="5" id="KW-0472">Membrane</keyword>